<gene>
    <name evidence="4" type="primary">LOC100909102</name>
</gene>
<proteinExistence type="predicted"/>
<sequence length="133" mass="14683">MKVAPVHGHAIDEELDTLRLPSTSTTNSTTLVKDNRTDFKVVYVNGCDDVTMTGDQNGQDKNNAVATIFGAVLLFMSAVFAKIFHGLNRCRPVRPAPPDRNEETSLSAVEVERIEDELRKTPKKPQKANAPVY</sequence>
<evidence type="ECO:0000256" key="2">
    <source>
        <dbReference type="SAM" id="Phobius"/>
    </source>
</evidence>
<evidence type="ECO:0000313" key="4">
    <source>
        <dbReference type="RefSeq" id="XP_003737776.1"/>
    </source>
</evidence>
<dbReference type="KEGG" id="goe:100909102"/>
<evidence type="ECO:0000256" key="1">
    <source>
        <dbReference type="SAM" id="MobiDB-lite"/>
    </source>
</evidence>
<dbReference type="RefSeq" id="XP_003737776.1">
    <property type="nucleotide sequence ID" value="XM_003737728.2"/>
</dbReference>
<dbReference type="Proteomes" id="UP000694867">
    <property type="component" value="Unplaced"/>
</dbReference>
<evidence type="ECO:0000313" key="3">
    <source>
        <dbReference type="Proteomes" id="UP000694867"/>
    </source>
</evidence>
<feature type="region of interest" description="Disordered" evidence="1">
    <location>
        <begin position="91"/>
        <end position="133"/>
    </location>
</feature>
<name>A0AAJ6VVG1_9ACAR</name>
<keyword evidence="2" id="KW-0812">Transmembrane</keyword>
<reference evidence="4" key="1">
    <citation type="submission" date="2025-08" db="UniProtKB">
        <authorList>
            <consortium name="RefSeq"/>
        </authorList>
    </citation>
    <scope>IDENTIFICATION</scope>
</reference>
<dbReference type="AlphaFoldDB" id="A0AAJ6VVG1"/>
<keyword evidence="2" id="KW-0472">Membrane</keyword>
<keyword evidence="3" id="KW-1185">Reference proteome</keyword>
<feature type="transmembrane region" description="Helical" evidence="2">
    <location>
        <begin position="64"/>
        <end position="84"/>
    </location>
</feature>
<protein>
    <submittedName>
        <fullName evidence="4">Uncharacterized protein LOC100909102</fullName>
    </submittedName>
</protein>
<accession>A0AAJ6VVG1</accession>
<dbReference type="GeneID" id="100909102"/>
<keyword evidence="2" id="KW-1133">Transmembrane helix</keyword>
<feature type="compositionally biased region" description="Basic and acidic residues" evidence="1">
    <location>
        <begin position="110"/>
        <end position="120"/>
    </location>
</feature>
<organism evidence="3 4">
    <name type="scientific">Galendromus occidentalis</name>
    <name type="common">western predatory mite</name>
    <dbReference type="NCBI Taxonomy" id="34638"/>
    <lineage>
        <taxon>Eukaryota</taxon>
        <taxon>Metazoa</taxon>
        <taxon>Ecdysozoa</taxon>
        <taxon>Arthropoda</taxon>
        <taxon>Chelicerata</taxon>
        <taxon>Arachnida</taxon>
        <taxon>Acari</taxon>
        <taxon>Parasitiformes</taxon>
        <taxon>Mesostigmata</taxon>
        <taxon>Gamasina</taxon>
        <taxon>Phytoseioidea</taxon>
        <taxon>Phytoseiidae</taxon>
        <taxon>Typhlodrominae</taxon>
        <taxon>Galendromus</taxon>
    </lineage>
</organism>